<keyword evidence="1" id="KW-1133">Transmembrane helix</keyword>
<evidence type="ECO:0000256" key="1">
    <source>
        <dbReference type="SAM" id="Phobius"/>
    </source>
</evidence>
<dbReference type="Proteomes" id="UP000295087">
    <property type="component" value="Unassembled WGS sequence"/>
</dbReference>
<name>A0A4R6PW65_NOCIG</name>
<protein>
    <submittedName>
        <fullName evidence="2">Uncharacterized protein</fullName>
    </submittedName>
</protein>
<sequence length="291" mass="32503">MRSSNYRKEPDPWVLSAAQARRSIVSIMGMVVLVVGPAALGVVMWRSGDPTAVSVAKYVVIFAAAMFCLLIMASAPYLSIVFRGKPQLRQSSGVVATVLPGSKIYFWAFQATWLCFALLFLPAAYQVADAGFGHYWHLVVIFGGIGAFATIPVVLSLIGAMRPDDLLLTPEVIIHEGWNSRTQLLWDDVNRVRTSFDKLPIIDIAGMVGARWLHRYRIPYSTIMGRSNPAWNLDRPPHTGWIVLECPRFALEKSSLYRYLQFYAENPESRTELGTPTSLDRWSTFVDDVSA</sequence>
<evidence type="ECO:0000313" key="2">
    <source>
        <dbReference type="EMBL" id="TDP42410.1"/>
    </source>
</evidence>
<feature type="transmembrane region" description="Helical" evidence="1">
    <location>
        <begin position="134"/>
        <end position="158"/>
    </location>
</feature>
<keyword evidence="3" id="KW-1185">Reference proteome</keyword>
<feature type="transmembrane region" description="Helical" evidence="1">
    <location>
        <begin position="104"/>
        <end position="128"/>
    </location>
</feature>
<evidence type="ECO:0000313" key="3">
    <source>
        <dbReference type="Proteomes" id="UP000295087"/>
    </source>
</evidence>
<gene>
    <name evidence="2" type="ORF">DFR75_1011521</name>
</gene>
<organism evidence="2 3">
    <name type="scientific">Nocardia ignorata</name>
    <dbReference type="NCBI Taxonomy" id="145285"/>
    <lineage>
        <taxon>Bacteria</taxon>
        <taxon>Bacillati</taxon>
        <taxon>Actinomycetota</taxon>
        <taxon>Actinomycetes</taxon>
        <taxon>Mycobacteriales</taxon>
        <taxon>Nocardiaceae</taxon>
        <taxon>Nocardia</taxon>
    </lineage>
</organism>
<comment type="caution">
    <text evidence="2">The sequence shown here is derived from an EMBL/GenBank/DDBJ whole genome shotgun (WGS) entry which is preliminary data.</text>
</comment>
<feature type="transmembrane region" description="Helical" evidence="1">
    <location>
        <begin position="24"/>
        <end position="46"/>
    </location>
</feature>
<feature type="transmembrane region" description="Helical" evidence="1">
    <location>
        <begin position="58"/>
        <end position="83"/>
    </location>
</feature>
<keyword evidence="1" id="KW-0812">Transmembrane</keyword>
<proteinExistence type="predicted"/>
<dbReference type="EMBL" id="SNXK01000001">
    <property type="protein sequence ID" value="TDP42410.1"/>
    <property type="molecule type" value="Genomic_DNA"/>
</dbReference>
<keyword evidence="1" id="KW-0472">Membrane</keyword>
<dbReference type="AlphaFoldDB" id="A0A4R6PW65"/>
<reference evidence="2 3" key="1">
    <citation type="submission" date="2019-03" db="EMBL/GenBank/DDBJ databases">
        <title>Genomic Encyclopedia of Type Strains, Phase IV (KMG-IV): sequencing the most valuable type-strain genomes for metagenomic binning, comparative biology and taxonomic classification.</title>
        <authorList>
            <person name="Goeker M."/>
        </authorList>
    </citation>
    <scope>NUCLEOTIDE SEQUENCE [LARGE SCALE GENOMIC DNA]</scope>
    <source>
        <strain evidence="2 3">DSM 44496</strain>
    </source>
</reference>
<accession>A0A4R6PW65</accession>